<evidence type="ECO:0000256" key="5">
    <source>
        <dbReference type="SAM" id="SignalP"/>
    </source>
</evidence>
<dbReference type="FunFam" id="2.60.300.12:FF:000001">
    <property type="entry name" value="Iron-binding protein IscA"/>
    <property type="match status" value="1"/>
</dbReference>
<dbReference type="GO" id="GO:0005739">
    <property type="term" value="C:mitochondrion"/>
    <property type="evidence" value="ECO:0007669"/>
    <property type="project" value="TreeGrafter"/>
</dbReference>
<dbReference type="Pfam" id="PF01521">
    <property type="entry name" value="Fe-S_biosyn"/>
    <property type="match status" value="1"/>
</dbReference>
<comment type="function">
    <text evidence="2">Involved in the assembly of mitochondrial and cytoplasmic iron-sulfur proteins. Probably involved in the binding of an intermediate of Fe/S cluster assembly.</text>
</comment>
<organism evidence="7 8">
    <name type="scientific">Puccinia coronata f. sp. avenae</name>
    <dbReference type="NCBI Taxonomy" id="200324"/>
    <lineage>
        <taxon>Eukaryota</taxon>
        <taxon>Fungi</taxon>
        <taxon>Dikarya</taxon>
        <taxon>Basidiomycota</taxon>
        <taxon>Pucciniomycotina</taxon>
        <taxon>Pucciniomycetes</taxon>
        <taxon>Pucciniales</taxon>
        <taxon>Pucciniaceae</taxon>
        <taxon>Puccinia</taxon>
    </lineage>
</organism>
<sequence length="339" mass="37013">MDNLLWFGAPVALWMLCLLPNTEKRTTTTNNHSTAVNRNMTFSIPTSSIMRTQKLIQSASLSAIRFSRATRSIPTYLSSTSHQGQLPHIPANRSSHPASYRSSHSQPATHQHPSDLTLNQPRPLDQANTTQSNLKLAPSSLTQPVDLSHPDLLINSIPIPYTLSSSSTTTITSSKVTSPPSASSSSEEFQNQQQRETTTGTKTSNQPTPAKTAAPQTTRTARTSKPAKQVINLTPKAIDHLSALLEGPNPKLIRIGVKNKGCAGMAYNLDYVDQPGKFDEVVVTKNQHGHEIKVLIDSRALFSIIGSTMDWQESKLGNKFVFDNPNIKEECGCGESFLV</sequence>
<comment type="caution">
    <text evidence="7">The sequence shown here is derived from an EMBL/GenBank/DDBJ whole genome shotgun (WGS) entry which is preliminary data.</text>
</comment>
<dbReference type="SUPFAM" id="SSF89360">
    <property type="entry name" value="HesB-like domain"/>
    <property type="match status" value="1"/>
</dbReference>
<feature type="chain" id="PRO_5014904937" description="Iron-sulfur assembly protein 1" evidence="5">
    <location>
        <begin position="25"/>
        <end position="339"/>
    </location>
</feature>
<dbReference type="PANTHER" id="PTHR10072">
    <property type="entry name" value="IRON-SULFUR CLUSTER ASSEMBLY PROTEIN"/>
    <property type="match status" value="1"/>
</dbReference>
<evidence type="ECO:0000313" key="7">
    <source>
        <dbReference type="EMBL" id="PLW34796.1"/>
    </source>
</evidence>
<evidence type="ECO:0000256" key="1">
    <source>
        <dbReference type="ARBA" id="ARBA00006718"/>
    </source>
</evidence>
<evidence type="ECO:0000256" key="3">
    <source>
        <dbReference type="ARBA" id="ARBA00071673"/>
    </source>
</evidence>
<feature type="region of interest" description="Disordered" evidence="4">
    <location>
        <begin position="164"/>
        <end position="228"/>
    </location>
</feature>
<dbReference type="InterPro" id="IPR000361">
    <property type="entry name" value="ATAP_core_dom"/>
</dbReference>
<keyword evidence="5" id="KW-0732">Signal</keyword>
<accession>A0A2N5UAM4</accession>
<dbReference type="PROSITE" id="PS01152">
    <property type="entry name" value="HESB"/>
    <property type="match status" value="1"/>
</dbReference>
<dbReference type="AlphaFoldDB" id="A0A2N5UAM4"/>
<feature type="signal peptide" evidence="5">
    <location>
        <begin position="1"/>
        <end position="24"/>
    </location>
</feature>
<comment type="similarity">
    <text evidence="1">Belongs to the HesB/IscA family.</text>
</comment>
<gene>
    <name evidence="7" type="ORF">PCASD_12639</name>
</gene>
<feature type="compositionally biased region" description="Polar residues" evidence="4">
    <location>
        <begin position="187"/>
        <end position="205"/>
    </location>
</feature>
<dbReference type="Gene3D" id="2.60.300.12">
    <property type="entry name" value="HesB-like domain"/>
    <property type="match status" value="1"/>
</dbReference>
<dbReference type="InterPro" id="IPR017870">
    <property type="entry name" value="FeS_cluster_insertion_CS"/>
</dbReference>
<feature type="compositionally biased region" description="Low complexity" evidence="4">
    <location>
        <begin position="93"/>
        <end position="105"/>
    </location>
</feature>
<dbReference type="Proteomes" id="UP000235392">
    <property type="component" value="Unassembled WGS sequence"/>
</dbReference>
<feature type="compositionally biased region" description="Low complexity" evidence="4">
    <location>
        <begin position="164"/>
        <end position="186"/>
    </location>
</feature>
<dbReference type="GO" id="GO:0051537">
    <property type="term" value="F:2 iron, 2 sulfur cluster binding"/>
    <property type="evidence" value="ECO:0007669"/>
    <property type="project" value="TreeGrafter"/>
</dbReference>
<evidence type="ECO:0000256" key="4">
    <source>
        <dbReference type="SAM" id="MobiDB-lite"/>
    </source>
</evidence>
<name>A0A2N5UAM4_9BASI</name>
<dbReference type="InterPro" id="IPR016092">
    <property type="entry name" value="ATAP"/>
</dbReference>
<protein>
    <recommendedName>
        <fullName evidence="3">Iron-sulfur assembly protein 1</fullName>
    </recommendedName>
</protein>
<feature type="compositionally biased region" description="Low complexity" evidence="4">
    <location>
        <begin position="206"/>
        <end position="223"/>
    </location>
</feature>
<evidence type="ECO:0000259" key="6">
    <source>
        <dbReference type="Pfam" id="PF01521"/>
    </source>
</evidence>
<dbReference type="InterPro" id="IPR050322">
    <property type="entry name" value="Fe-S_cluster_asmbl/transfer"/>
</dbReference>
<reference evidence="7 8" key="1">
    <citation type="submission" date="2017-11" db="EMBL/GenBank/DDBJ databases">
        <title>De novo assembly and phasing of dikaryotic genomes from two isolates of Puccinia coronata f. sp. avenae, the causal agent of oat crown rust.</title>
        <authorList>
            <person name="Miller M.E."/>
            <person name="Zhang Y."/>
            <person name="Omidvar V."/>
            <person name="Sperschneider J."/>
            <person name="Schwessinger B."/>
            <person name="Raley C."/>
            <person name="Palmer J.M."/>
            <person name="Garnica D."/>
            <person name="Upadhyaya N."/>
            <person name="Rathjen J."/>
            <person name="Taylor J.M."/>
            <person name="Park R.F."/>
            <person name="Dodds P.N."/>
            <person name="Hirsch C.D."/>
            <person name="Kianian S.F."/>
            <person name="Figueroa M."/>
        </authorList>
    </citation>
    <scope>NUCLEOTIDE SEQUENCE [LARGE SCALE GENOMIC DNA]</scope>
    <source>
        <strain evidence="7">12SD80</strain>
    </source>
</reference>
<evidence type="ECO:0000256" key="2">
    <source>
        <dbReference type="ARBA" id="ARBA00054873"/>
    </source>
</evidence>
<dbReference type="EMBL" id="PGCI01000190">
    <property type="protein sequence ID" value="PLW34796.1"/>
    <property type="molecule type" value="Genomic_DNA"/>
</dbReference>
<dbReference type="InterPro" id="IPR035903">
    <property type="entry name" value="HesB-like_dom_sf"/>
</dbReference>
<proteinExistence type="inferred from homology"/>
<dbReference type="GO" id="GO:0016226">
    <property type="term" value="P:iron-sulfur cluster assembly"/>
    <property type="evidence" value="ECO:0007669"/>
    <property type="project" value="InterPro"/>
</dbReference>
<feature type="region of interest" description="Disordered" evidence="4">
    <location>
        <begin position="77"/>
        <end position="130"/>
    </location>
</feature>
<feature type="domain" description="Core" evidence="6">
    <location>
        <begin position="231"/>
        <end position="335"/>
    </location>
</feature>
<dbReference type="NCBIfam" id="TIGR00049">
    <property type="entry name" value="iron-sulfur cluster assembly accessory protein"/>
    <property type="match status" value="1"/>
</dbReference>
<evidence type="ECO:0000313" key="8">
    <source>
        <dbReference type="Proteomes" id="UP000235392"/>
    </source>
</evidence>
<feature type="compositionally biased region" description="Polar residues" evidence="4">
    <location>
        <begin position="106"/>
        <end position="130"/>
    </location>
</feature>
<dbReference type="PANTHER" id="PTHR10072:SF41">
    <property type="entry name" value="IRON-SULFUR CLUSTER ASSEMBLY 1 HOMOLOG, MITOCHONDRIAL"/>
    <property type="match status" value="1"/>
</dbReference>